<evidence type="ECO:0000313" key="2">
    <source>
        <dbReference type="Proteomes" id="UP000315095"/>
    </source>
</evidence>
<sequence length="580" mass="64666">MRPDLFADEAEQRWWRHTLSRFLSSVDVVAIATDTMRALREKLLETNELVSNASTRSVSVSWESSRGVTRSLLAREGVDIEKGVDAQMLSHSEALYENVVATSSDSGAKALAVLWGDILATIAFYDAHADILHDKVEQPVWGHVSNAIECIAGAATYAPGVDGMPSVDELLDVLRRLWASRFPEVKDKGEDSSLSWSNWDVRVYAGDAYVSLAGRFGADHREIVDMFDAVLADPVPQVRLQAVQNLQVLSHVAPEKMWALAERIAQNESHIDVLGHLLHDVIPRFIWRDVERCKMIIEIVRARSETIHRDDKSGRDTVAEQLGSLTAQLWCWQNEAMALEWLKAWGSDPVAHHEFCTAFLSMLRGAFFARYMDGEKRDTGLSDRSQQAAMIILDACLATAEGSYTAVTSGTVDDAERNAAIATYNAAETVIGHLMSQLYFGSGAYADNREGLVGLISPKEMHRFLVNYRPMLSLLAASHEPSTHHHLVQLYEFLIPGDPVGVFDSLHALLTGVAKRAGYHHESLAASVIVRMITRYIADYRSIFEDDARRIALIEILRLFSDVGWPEALKLLYDLPDLLR</sequence>
<dbReference type="InterPro" id="IPR011989">
    <property type="entry name" value="ARM-like"/>
</dbReference>
<dbReference type="InterPro" id="IPR016024">
    <property type="entry name" value="ARM-type_fold"/>
</dbReference>
<organism evidence="1 2">
    <name type="scientific">Komagataeibacter diospyri</name>
    <dbReference type="NCBI Taxonomy" id="1932662"/>
    <lineage>
        <taxon>Bacteria</taxon>
        <taxon>Pseudomonadati</taxon>
        <taxon>Pseudomonadota</taxon>
        <taxon>Alphaproteobacteria</taxon>
        <taxon>Acetobacterales</taxon>
        <taxon>Acetobacteraceae</taxon>
        <taxon>Komagataeibacter</taxon>
    </lineage>
</organism>
<reference evidence="2" key="1">
    <citation type="submission" date="2017-01" db="EMBL/GenBank/DDBJ databases">
        <title>Komagataeibacter sp. MSKU9 whole genome sequencing project.</title>
        <authorList>
            <person name="Matsutani M."/>
            <person name="Naloka K."/>
            <person name="Theeragool G."/>
            <person name="Yakushi T."/>
            <person name="Matsushita K."/>
        </authorList>
    </citation>
    <scope>NUCLEOTIDE SEQUENCE [LARGE SCALE GENOMIC DNA]</scope>
    <source>
        <strain evidence="2">MSKU9</strain>
    </source>
</reference>
<evidence type="ECO:0000313" key="1">
    <source>
        <dbReference type="EMBL" id="GCE85244.1"/>
    </source>
</evidence>
<dbReference type="Proteomes" id="UP000315095">
    <property type="component" value="Unassembled WGS sequence"/>
</dbReference>
<name>A0A4P5NXZ2_9PROT</name>
<protein>
    <submittedName>
        <fullName evidence="1">Uncharacterized protein</fullName>
    </submittedName>
</protein>
<gene>
    <name evidence="1" type="ORF">MSKU9_3385</name>
</gene>
<dbReference type="Gene3D" id="1.25.10.10">
    <property type="entry name" value="Leucine-rich Repeat Variant"/>
    <property type="match status" value="1"/>
</dbReference>
<comment type="caution">
    <text evidence="1">The sequence shown here is derived from an EMBL/GenBank/DDBJ whole genome shotgun (WGS) entry which is preliminary data.</text>
</comment>
<dbReference type="AlphaFoldDB" id="A0A4P5NXZ2"/>
<keyword evidence="2" id="KW-1185">Reference proteome</keyword>
<proteinExistence type="predicted"/>
<dbReference type="EMBL" id="BDLU01000080">
    <property type="protein sequence ID" value="GCE85244.1"/>
    <property type="molecule type" value="Genomic_DNA"/>
</dbReference>
<dbReference type="SUPFAM" id="SSF48371">
    <property type="entry name" value="ARM repeat"/>
    <property type="match status" value="1"/>
</dbReference>
<accession>A0A4P5NXZ2</accession>